<accession>A0A150MDV0</accession>
<reference evidence="2 3" key="1">
    <citation type="submission" date="2016-01" db="EMBL/GenBank/DDBJ databases">
        <title>Draft Genome Sequences of Seven Thermophilic Sporeformers Isolated from Foods.</title>
        <authorList>
            <person name="Berendsen E.M."/>
            <person name="Wells-Bennik M.H."/>
            <person name="Krawcyk A.O."/>
            <person name="De Jong A."/>
            <person name="Holsappel S."/>
            <person name="Eijlander R.T."/>
            <person name="Kuipers O.P."/>
        </authorList>
    </citation>
    <scope>NUCLEOTIDE SEQUENCE [LARGE SCALE GENOMIC DNA]</scope>
    <source>
        <strain evidence="2 3">B4135</strain>
    </source>
</reference>
<organism evidence="2 3">
    <name type="scientific">Caldibacillus debilis</name>
    <dbReference type="NCBI Taxonomy" id="301148"/>
    <lineage>
        <taxon>Bacteria</taxon>
        <taxon>Bacillati</taxon>
        <taxon>Bacillota</taxon>
        <taxon>Bacilli</taxon>
        <taxon>Bacillales</taxon>
        <taxon>Bacillaceae</taxon>
        <taxon>Caldibacillus</taxon>
    </lineage>
</organism>
<keyword evidence="1" id="KW-0812">Transmembrane</keyword>
<gene>
    <name evidence="2" type="ORF">B4135_1134</name>
</gene>
<protein>
    <submittedName>
        <fullName evidence="2">Uncharacterized protein</fullName>
    </submittedName>
</protein>
<sequence length="241" mass="28292">MIAFTLISILIFVFLIYLLTTLFAKAKRSIFPWKKVYYFLAGYIALLCIVHVAYALIPEERFTEIETVVEKDPLKKYDELYETVRAGKGEEVDASLVEKRWEKQYPFKALYIKNDREDLDWHFSIVIERKKTNDGKIEGVLYKNAAEVKLSGFTTVIPLRPPQLKWDEDQFIIRPQKLRVHYAFFDMDDVTKQFLGRKNEQNGDDGSFEGSAFPYHLIYLRIPKDVSVINESNMNVELIRD</sequence>
<evidence type="ECO:0000313" key="3">
    <source>
        <dbReference type="Proteomes" id="UP000075683"/>
    </source>
</evidence>
<dbReference type="EMBL" id="LQYT01000009">
    <property type="protein sequence ID" value="KYD22651.1"/>
    <property type="molecule type" value="Genomic_DNA"/>
</dbReference>
<dbReference type="AlphaFoldDB" id="A0A150MDV0"/>
<keyword evidence="1" id="KW-0472">Membrane</keyword>
<feature type="transmembrane region" description="Helical" evidence="1">
    <location>
        <begin position="36"/>
        <end position="57"/>
    </location>
</feature>
<keyword evidence="1" id="KW-1133">Transmembrane helix</keyword>
<dbReference type="STRING" id="301148.B4135_1134"/>
<feature type="transmembrane region" description="Helical" evidence="1">
    <location>
        <begin position="6"/>
        <end position="24"/>
    </location>
</feature>
<comment type="caution">
    <text evidence="2">The sequence shown here is derived from an EMBL/GenBank/DDBJ whole genome shotgun (WGS) entry which is preliminary data.</text>
</comment>
<evidence type="ECO:0000313" key="2">
    <source>
        <dbReference type="EMBL" id="KYD22651.1"/>
    </source>
</evidence>
<name>A0A150MDV0_9BACI</name>
<dbReference type="RefSeq" id="WP_061567942.1">
    <property type="nucleotide sequence ID" value="NZ_LQYT01000009.1"/>
</dbReference>
<evidence type="ECO:0000256" key="1">
    <source>
        <dbReference type="SAM" id="Phobius"/>
    </source>
</evidence>
<dbReference type="OrthoDB" id="2842789at2"/>
<proteinExistence type="predicted"/>
<dbReference type="Proteomes" id="UP000075683">
    <property type="component" value="Unassembled WGS sequence"/>
</dbReference>